<dbReference type="OrthoDB" id="1364080at2"/>
<protein>
    <submittedName>
        <fullName evidence="2">Uncharacterized protein</fullName>
    </submittedName>
</protein>
<evidence type="ECO:0000313" key="2">
    <source>
        <dbReference type="EMBL" id="KGO85046.1"/>
    </source>
</evidence>
<comment type="caution">
    <text evidence="2">The sequence shown here is derived from an EMBL/GenBank/DDBJ whole genome shotgun (WGS) entry which is preliminary data.</text>
</comment>
<evidence type="ECO:0000313" key="3">
    <source>
        <dbReference type="Proteomes" id="UP000030152"/>
    </source>
</evidence>
<gene>
    <name evidence="2" type="ORF">Q765_18055</name>
</gene>
<keyword evidence="3" id="KW-1185">Reference proteome</keyword>
<organism evidence="2 3">
    <name type="scientific">Flavobacterium rivuli WB 3.3-2 = DSM 21788</name>
    <dbReference type="NCBI Taxonomy" id="1121895"/>
    <lineage>
        <taxon>Bacteria</taxon>
        <taxon>Pseudomonadati</taxon>
        <taxon>Bacteroidota</taxon>
        <taxon>Flavobacteriia</taxon>
        <taxon>Flavobacteriales</taxon>
        <taxon>Flavobacteriaceae</taxon>
        <taxon>Flavobacterium</taxon>
    </lineage>
</organism>
<dbReference type="Proteomes" id="UP000030152">
    <property type="component" value="Unassembled WGS sequence"/>
</dbReference>
<sequence>MSKLFYLLVIVIMAAAKMIAQEKAALYTTGTHFILPVEKEQWQNTNTDNFTRASYKWYNGQTYIMIVSNRDATIQLDYTAIVKKGKLLIEVANTNHEIIYEATLTTDKKDMEKLDLKANEIYHITFTGQQTSGSYECKWKTL</sequence>
<feature type="signal peptide" evidence="1">
    <location>
        <begin position="1"/>
        <end position="20"/>
    </location>
</feature>
<evidence type="ECO:0000256" key="1">
    <source>
        <dbReference type="SAM" id="SignalP"/>
    </source>
</evidence>
<dbReference type="EMBL" id="JRLX01000028">
    <property type="protein sequence ID" value="KGO85046.1"/>
    <property type="molecule type" value="Genomic_DNA"/>
</dbReference>
<dbReference type="STRING" id="1121895.GCA_000378485_00927"/>
<proteinExistence type="predicted"/>
<dbReference type="eggNOG" id="ENOG502ZHTF">
    <property type="taxonomic scope" value="Bacteria"/>
</dbReference>
<keyword evidence="1" id="KW-0732">Signal</keyword>
<dbReference type="AlphaFoldDB" id="A0A0A2M0B9"/>
<name>A0A0A2M0B9_9FLAO</name>
<accession>A0A0A2M0B9</accession>
<reference evidence="2 3" key="1">
    <citation type="submission" date="2013-09" db="EMBL/GenBank/DDBJ databases">
        <authorList>
            <person name="Zeng Z."/>
            <person name="Chen C."/>
        </authorList>
    </citation>
    <scope>NUCLEOTIDE SEQUENCE [LARGE SCALE GENOMIC DNA]</scope>
    <source>
        <strain evidence="2 3">WB 3.3-2</strain>
    </source>
</reference>
<feature type="chain" id="PRO_5002002707" evidence="1">
    <location>
        <begin position="21"/>
        <end position="142"/>
    </location>
</feature>
<dbReference type="RefSeq" id="WP_020212054.1">
    <property type="nucleotide sequence ID" value="NZ_JRLX01000028.1"/>
</dbReference>